<dbReference type="GO" id="GO:0005886">
    <property type="term" value="C:plasma membrane"/>
    <property type="evidence" value="ECO:0007669"/>
    <property type="project" value="TreeGrafter"/>
</dbReference>
<proteinExistence type="predicted"/>
<feature type="domain" description="Serine-threonine/tyrosine-protein kinase catalytic" evidence="1">
    <location>
        <begin position="4"/>
        <end position="50"/>
    </location>
</feature>
<evidence type="ECO:0000259" key="1">
    <source>
        <dbReference type="Pfam" id="PF07714"/>
    </source>
</evidence>
<dbReference type="Pfam" id="PF07714">
    <property type="entry name" value="PK_Tyr_Ser-Thr"/>
    <property type="match status" value="1"/>
</dbReference>
<dbReference type="GeneID" id="116294221"/>
<evidence type="ECO:0000313" key="3">
    <source>
        <dbReference type="RefSeq" id="XP_031557636.1"/>
    </source>
</evidence>
<dbReference type="OrthoDB" id="3256376at2759"/>
<dbReference type="SUPFAM" id="SSF56112">
    <property type="entry name" value="Protein kinase-like (PK-like)"/>
    <property type="match status" value="1"/>
</dbReference>
<gene>
    <name evidence="3" type="primary">LOC116294221</name>
</gene>
<dbReference type="InterPro" id="IPR050122">
    <property type="entry name" value="RTK"/>
</dbReference>
<organism evidence="2 3">
    <name type="scientific">Actinia tenebrosa</name>
    <name type="common">Australian red waratah sea anemone</name>
    <dbReference type="NCBI Taxonomy" id="6105"/>
    <lineage>
        <taxon>Eukaryota</taxon>
        <taxon>Metazoa</taxon>
        <taxon>Cnidaria</taxon>
        <taxon>Anthozoa</taxon>
        <taxon>Hexacorallia</taxon>
        <taxon>Actiniaria</taxon>
        <taxon>Actiniidae</taxon>
        <taxon>Actinia</taxon>
    </lineage>
</organism>
<dbReference type="PANTHER" id="PTHR24416">
    <property type="entry name" value="TYROSINE-PROTEIN KINASE RECEPTOR"/>
    <property type="match status" value="1"/>
</dbReference>
<keyword evidence="2" id="KW-1185">Reference proteome</keyword>
<dbReference type="GO" id="GO:0043235">
    <property type="term" value="C:receptor complex"/>
    <property type="evidence" value="ECO:0007669"/>
    <property type="project" value="TreeGrafter"/>
</dbReference>
<dbReference type="Gene3D" id="1.10.510.10">
    <property type="entry name" value="Transferase(Phosphotransferase) domain 1"/>
    <property type="match status" value="1"/>
</dbReference>
<dbReference type="KEGG" id="aten:116294221"/>
<dbReference type="GO" id="GO:0007169">
    <property type="term" value="P:cell surface receptor protein tyrosine kinase signaling pathway"/>
    <property type="evidence" value="ECO:0007669"/>
    <property type="project" value="TreeGrafter"/>
</dbReference>
<accession>A0A6P8HPW0</accession>
<protein>
    <submittedName>
        <fullName evidence="3">Tyrosine-protein kinase Src42A-like</fullName>
    </submittedName>
</protein>
<evidence type="ECO:0000313" key="2">
    <source>
        <dbReference type="Proteomes" id="UP000515163"/>
    </source>
</evidence>
<dbReference type="AlphaFoldDB" id="A0A6P8HPW0"/>
<dbReference type="GO" id="GO:0004714">
    <property type="term" value="F:transmembrane receptor protein tyrosine kinase activity"/>
    <property type="evidence" value="ECO:0007669"/>
    <property type="project" value="TreeGrafter"/>
</dbReference>
<name>A0A6P8HPW0_ACTTE</name>
<dbReference type="RefSeq" id="XP_031557636.1">
    <property type="nucleotide sequence ID" value="XM_031701776.1"/>
</dbReference>
<dbReference type="InterPro" id="IPR011009">
    <property type="entry name" value="Kinase-like_dom_sf"/>
</dbReference>
<dbReference type="PANTHER" id="PTHR24416:SF611">
    <property type="entry name" value="TYROSINE-PROTEIN KINASE TRANSMEMBRANE RECEPTOR ROR"/>
    <property type="match status" value="1"/>
</dbReference>
<reference evidence="3" key="1">
    <citation type="submission" date="2025-08" db="UniProtKB">
        <authorList>
            <consortium name="RefSeq"/>
        </authorList>
    </citation>
    <scope>IDENTIFICATION</scope>
</reference>
<dbReference type="InterPro" id="IPR001245">
    <property type="entry name" value="Ser-Thr/Tyr_kinase_cat_dom"/>
</dbReference>
<sequence>MAGIEVIEMVKGGKRLPKPPHVYTKLYSLMLQCWAKDPCNRPDFPTLCELLGALAKDHQKYLNLKEYDQRLYVNVPTVNEEMSD</sequence>
<dbReference type="InParanoid" id="A0A6P8HPW0"/>
<dbReference type="Proteomes" id="UP000515163">
    <property type="component" value="Unplaced"/>
</dbReference>